<keyword evidence="5" id="KW-0255">Endonuclease</keyword>
<dbReference type="InterPro" id="IPR044946">
    <property type="entry name" value="Restrct_endonuc_typeI_TRD_sf"/>
</dbReference>
<evidence type="ECO:0000259" key="4">
    <source>
        <dbReference type="Pfam" id="PF01420"/>
    </source>
</evidence>
<keyword evidence="2" id="KW-0680">Restriction system</keyword>
<evidence type="ECO:0000256" key="3">
    <source>
        <dbReference type="ARBA" id="ARBA00023125"/>
    </source>
</evidence>
<dbReference type="GO" id="GO:0016787">
    <property type="term" value="F:hydrolase activity"/>
    <property type="evidence" value="ECO:0007669"/>
    <property type="project" value="UniProtKB-KW"/>
</dbReference>
<dbReference type="EC" id="3.1.21.-" evidence="5"/>
<reference evidence="5 6" key="1">
    <citation type="submission" date="2024-03" db="EMBL/GenBank/DDBJ databases">
        <title>Bacilli Hybrid Assemblies.</title>
        <authorList>
            <person name="Kovac J."/>
        </authorList>
    </citation>
    <scope>NUCLEOTIDE SEQUENCE [LARGE SCALE GENOMIC DNA]</scope>
    <source>
        <strain evidence="5 6">FSL M8-0022</strain>
    </source>
</reference>
<comment type="similarity">
    <text evidence="1">Belongs to the type-I restriction system S methylase family.</text>
</comment>
<dbReference type="SUPFAM" id="SSF116734">
    <property type="entry name" value="DNA methylase specificity domain"/>
    <property type="match status" value="1"/>
</dbReference>
<comment type="caution">
    <text evidence="5">The sequence shown here is derived from an EMBL/GenBank/DDBJ whole genome shotgun (WGS) entry which is preliminary data.</text>
</comment>
<dbReference type="PANTHER" id="PTHR30408">
    <property type="entry name" value="TYPE-1 RESTRICTION ENZYME ECOKI SPECIFICITY PROTEIN"/>
    <property type="match status" value="1"/>
</dbReference>
<dbReference type="EMBL" id="JBBYAK010000001">
    <property type="protein sequence ID" value="MEL3956439.1"/>
    <property type="molecule type" value="Genomic_DNA"/>
</dbReference>
<feature type="domain" description="Type I restriction modification DNA specificity" evidence="4">
    <location>
        <begin position="10"/>
        <end position="175"/>
    </location>
</feature>
<keyword evidence="3" id="KW-0238">DNA-binding</keyword>
<evidence type="ECO:0000313" key="6">
    <source>
        <dbReference type="Proteomes" id="UP001459714"/>
    </source>
</evidence>
<organism evidence="5 6">
    <name type="scientific">Caldifermentibacillus hisashii</name>
    <dbReference type="NCBI Taxonomy" id="996558"/>
    <lineage>
        <taxon>Bacteria</taxon>
        <taxon>Bacillati</taxon>
        <taxon>Bacillota</taxon>
        <taxon>Bacilli</taxon>
        <taxon>Bacillales</taxon>
        <taxon>Bacillaceae</taxon>
        <taxon>Caldifermentibacillus</taxon>
    </lineage>
</organism>
<name>A0ABU9JUB1_9BACI</name>
<evidence type="ECO:0000313" key="5">
    <source>
        <dbReference type="EMBL" id="MEL3956439.1"/>
    </source>
</evidence>
<dbReference type="Gene3D" id="3.90.220.20">
    <property type="entry name" value="DNA methylase specificity domains"/>
    <property type="match status" value="2"/>
</dbReference>
<dbReference type="Pfam" id="PF01420">
    <property type="entry name" value="Methylase_S"/>
    <property type="match status" value="1"/>
</dbReference>
<gene>
    <name evidence="5" type="ORF">NST17_04335</name>
</gene>
<dbReference type="RefSeq" id="WP_342019781.1">
    <property type="nucleotide sequence ID" value="NZ_JBBYAK010000001.1"/>
</dbReference>
<keyword evidence="5" id="KW-0378">Hydrolase</keyword>
<sequence>MFGSIQGEKLPLSELCEINPPKREVADLKEDTIVSFIPMANVSENGEIDLSETRNLGEVYKGFTYLKENDVLFAKITPCMENGKGAIAKNLTNEVGFGSTEFHVLRPKEGITSEWLYYLTTLPNFRQQAEKNMTGSAGQKRVPKQFFDKYKVNKPTIESQEEFKKIILKINSQKEMLKKSLAILDTNFQSLMQRAFKGELFTEEKVSNL</sequence>
<evidence type="ECO:0000256" key="1">
    <source>
        <dbReference type="ARBA" id="ARBA00010923"/>
    </source>
</evidence>
<protein>
    <submittedName>
        <fullName evidence="5">Restriction endonuclease subunit S</fullName>
        <ecNumber evidence="5">3.1.21.-</ecNumber>
    </submittedName>
</protein>
<keyword evidence="6" id="KW-1185">Reference proteome</keyword>
<dbReference type="GO" id="GO:0004519">
    <property type="term" value="F:endonuclease activity"/>
    <property type="evidence" value="ECO:0007669"/>
    <property type="project" value="UniProtKB-KW"/>
</dbReference>
<dbReference type="Proteomes" id="UP001459714">
    <property type="component" value="Unassembled WGS sequence"/>
</dbReference>
<dbReference type="PANTHER" id="PTHR30408:SF13">
    <property type="entry name" value="TYPE I RESTRICTION ENZYME HINDI SPECIFICITY SUBUNIT"/>
    <property type="match status" value="1"/>
</dbReference>
<accession>A0ABU9JUB1</accession>
<evidence type="ECO:0000256" key="2">
    <source>
        <dbReference type="ARBA" id="ARBA00022747"/>
    </source>
</evidence>
<proteinExistence type="inferred from homology"/>
<dbReference type="CDD" id="cd17260">
    <property type="entry name" value="RMtype1_S_EcoEI-TRD1-CR1_like"/>
    <property type="match status" value="1"/>
</dbReference>
<keyword evidence="5" id="KW-0540">Nuclease</keyword>
<dbReference type="InterPro" id="IPR000055">
    <property type="entry name" value="Restrct_endonuc_typeI_TRD"/>
</dbReference>
<dbReference type="InterPro" id="IPR052021">
    <property type="entry name" value="Type-I_RS_S_subunit"/>
</dbReference>